<dbReference type="EMBL" id="KI289757">
    <property type="protein sequence ID" value="ESA07929.1"/>
    <property type="molecule type" value="Genomic_DNA"/>
</dbReference>
<name>U9TID5_RHIID</name>
<evidence type="ECO:0000256" key="1">
    <source>
        <dbReference type="SAM" id="MobiDB-lite"/>
    </source>
</evidence>
<protein>
    <submittedName>
        <fullName evidence="2">Uncharacterized protein</fullName>
    </submittedName>
</protein>
<dbReference type="VEuPathDB" id="FungiDB:RhiirFUN_026784"/>
<dbReference type="HOGENOM" id="CLU_1836193_0_0_1"/>
<feature type="compositionally biased region" description="Basic and acidic residues" evidence="1">
    <location>
        <begin position="128"/>
        <end position="140"/>
    </location>
</feature>
<feature type="region of interest" description="Disordered" evidence="1">
    <location>
        <begin position="106"/>
        <end position="140"/>
    </location>
</feature>
<sequence length="140" mass="16609">MAMLQSKKEVIFPPPFFSPGTRKVNGIIDDMCPRCNEDIEDWEHIWVCEANEFEIDELIRKSIYEVMDQQSQVLIGKKRFWELLRGVYNEKCEVVAELEKERGLEKRDLRKRKESPTKDDDDGIEIESNNKNKKTDEKEK</sequence>
<accession>U9TID5</accession>
<proteinExistence type="predicted"/>
<evidence type="ECO:0000313" key="2">
    <source>
        <dbReference type="EMBL" id="ESA07929.1"/>
    </source>
</evidence>
<reference evidence="2" key="1">
    <citation type="submission" date="2013-07" db="EMBL/GenBank/DDBJ databases">
        <title>The genome of an arbuscular mycorrhizal fungus provides insights into the evolution of the oldest plant symbiosis.</title>
        <authorList>
            <consortium name="DOE Joint Genome Institute"/>
            <person name="Tisserant E."/>
            <person name="Malbreil M."/>
            <person name="Kuo A."/>
            <person name="Kohler A."/>
            <person name="Symeonidi A."/>
            <person name="Balestrini R."/>
            <person name="Charron P."/>
            <person name="Duensing N."/>
            <person name="Frei-dit-Frey N."/>
            <person name="Gianinazzi-Pearson V."/>
            <person name="Gilbert B."/>
            <person name="Handa Y."/>
            <person name="Hijri M."/>
            <person name="Kaul R."/>
            <person name="Kawaguchi M."/>
            <person name="Krajinski F."/>
            <person name="Lammers P."/>
            <person name="Lapierre D."/>
            <person name="Masclaux F.G."/>
            <person name="Murat C."/>
            <person name="Morin E."/>
            <person name="Ndikumana S."/>
            <person name="Pagni M."/>
            <person name="Petitpierre D."/>
            <person name="Requena N."/>
            <person name="Rosikiewicz P."/>
            <person name="Riley R."/>
            <person name="Saito K."/>
            <person name="San Clemente H."/>
            <person name="Shapiro H."/>
            <person name="van Tuinen D."/>
            <person name="Becard G."/>
            <person name="Bonfante P."/>
            <person name="Paszkowski U."/>
            <person name="Shachar-Hill Y."/>
            <person name="Young J.P."/>
            <person name="Sanders I.R."/>
            <person name="Henrissat B."/>
            <person name="Rensing S.A."/>
            <person name="Grigoriev I.V."/>
            <person name="Corradi N."/>
            <person name="Roux C."/>
            <person name="Martin F."/>
        </authorList>
    </citation>
    <scope>NUCLEOTIDE SEQUENCE</scope>
    <source>
        <strain evidence="2">DAOM 197198</strain>
    </source>
</reference>
<organism evidence="2">
    <name type="scientific">Rhizophagus irregularis (strain DAOM 181602 / DAOM 197198 / MUCL 43194)</name>
    <name type="common">Arbuscular mycorrhizal fungus</name>
    <name type="synonym">Glomus intraradices</name>
    <dbReference type="NCBI Taxonomy" id="747089"/>
    <lineage>
        <taxon>Eukaryota</taxon>
        <taxon>Fungi</taxon>
        <taxon>Fungi incertae sedis</taxon>
        <taxon>Mucoromycota</taxon>
        <taxon>Glomeromycotina</taxon>
        <taxon>Glomeromycetes</taxon>
        <taxon>Glomerales</taxon>
        <taxon>Glomeraceae</taxon>
        <taxon>Rhizophagus</taxon>
    </lineage>
</organism>
<gene>
    <name evidence="2" type="ORF">GLOINDRAFT_32288</name>
</gene>
<dbReference type="STRING" id="747089.U9TID5"/>
<dbReference type="AlphaFoldDB" id="U9TID5"/>